<dbReference type="GO" id="GO:0005634">
    <property type="term" value="C:nucleus"/>
    <property type="evidence" value="ECO:0007669"/>
    <property type="project" value="TreeGrafter"/>
</dbReference>
<dbReference type="STRING" id="456900.A0A151IKP1"/>
<dbReference type="GO" id="GO:0003677">
    <property type="term" value="F:DNA binding"/>
    <property type="evidence" value="ECO:0007669"/>
    <property type="project" value="UniProtKB-KW"/>
</dbReference>
<dbReference type="InterPro" id="IPR006600">
    <property type="entry name" value="HTH_CenpB_DNA-bd_dom"/>
</dbReference>
<evidence type="ECO:0000256" key="3">
    <source>
        <dbReference type="ARBA" id="ARBA00022833"/>
    </source>
</evidence>
<dbReference type="Gene3D" id="3.30.40.10">
    <property type="entry name" value="Zinc/RING finger domain, C3HC4 (zinc finger)"/>
    <property type="match status" value="1"/>
</dbReference>
<feature type="domain" description="HTH CENPB-type" evidence="7">
    <location>
        <begin position="6"/>
        <end position="71"/>
    </location>
</feature>
<evidence type="ECO:0000313" key="8">
    <source>
        <dbReference type="EMBL" id="KYN05100.1"/>
    </source>
</evidence>
<evidence type="ECO:0000256" key="2">
    <source>
        <dbReference type="ARBA" id="ARBA00022771"/>
    </source>
</evidence>
<dbReference type="InterPro" id="IPR019786">
    <property type="entry name" value="Zinc_finger_PHD-type_CS"/>
</dbReference>
<protein>
    <recommendedName>
        <fullName evidence="10">DDE-1 domain-containing protein</fullName>
    </recommendedName>
</protein>
<feature type="non-terminal residue" evidence="8">
    <location>
        <position position="1"/>
    </location>
</feature>
<dbReference type="InterPro" id="IPR013083">
    <property type="entry name" value="Znf_RING/FYVE/PHD"/>
</dbReference>
<feature type="domain" description="DDE-1" evidence="6">
    <location>
        <begin position="160"/>
        <end position="324"/>
    </location>
</feature>
<reference evidence="8 9" key="1">
    <citation type="submission" date="2016-03" db="EMBL/GenBank/DDBJ databases">
        <title>Cyphomyrmex costatus WGS genome.</title>
        <authorList>
            <person name="Nygaard S."/>
            <person name="Hu H."/>
            <person name="Boomsma J."/>
            <person name="Zhang G."/>
        </authorList>
    </citation>
    <scope>NUCLEOTIDE SEQUENCE [LARGE SCALE GENOMIC DNA]</scope>
    <source>
        <strain evidence="8">MS0001</strain>
        <tissue evidence="8">Whole body</tissue>
    </source>
</reference>
<dbReference type="PANTHER" id="PTHR19303:SF71">
    <property type="entry name" value="ZINC FINGER PHD-TYPE DOMAIN-CONTAINING PROTEIN"/>
    <property type="match status" value="1"/>
</dbReference>
<sequence>QVFSTEEENELAQYILNCAKHYYGISIVDLKLLAYQLATKLCKCPDQWQKKRIAGKKWYYGFMARHPQLTLRTPQMTSFNRIKAFSKENVEHFFGNFLEILNKTSFNGMSIYNMDETGFSTVPTKAGLVISLKGVRRVGQAAAEKGIVGKCPAAERGSMITMALAVNAAGNSIPPFFLFPRKRMQATFMENSSPGSVGFANESGWMQQAEFVLFMQHFINHSKSSVELPVILFLDNHASHFSIEAIDLAVANGVHMLSFPPHCSHRMQPLDISVFGPLKSYYASQCKAWQKNNANRILEIRHIPKLVCDSLDLALTPKNIKSGFAATGIWPFNPDIFTDSDFVQAVEANAAAVSTENLREEQRDIIVASSFQVGGNKEIRTSDPSTSHASTELLSSSNRVGTILCDIGPLQAATPKKPSNRGRKPMRSMELTSPDNLATLKEKRATPKKGTSKRKSTTTKTVQITSKRGRKEKKSPSPSSSSEDDDFCIICLEKMPKKTVDNSVACNICKREVHLKCANMTRSYFTCVHCDSDFEDEEG</sequence>
<dbReference type="InterPro" id="IPR050863">
    <property type="entry name" value="CenT-Element_Derived"/>
</dbReference>
<dbReference type="CDD" id="cd15489">
    <property type="entry name" value="PHD_SF"/>
    <property type="match status" value="1"/>
</dbReference>
<evidence type="ECO:0000313" key="9">
    <source>
        <dbReference type="Proteomes" id="UP000078542"/>
    </source>
</evidence>
<dbReference type="SUPFAM" id="SSF57903">
    <property type="entry name" value="FYVE/PHD zinc finger"/>
    <property type="match status" value="1"/>
</dbReference>
<dbReference type="PROSITE" id="PS01359">
    <property type="entry name" value="ZF_PHD_1"/>
    <property type="match status" value="1"/>
</dbReference>
<feature type="region of interest" description="Disordered" evidence="5">
    <location>
        <begin position="407"/>
        <end position="484"/>
    </location>
</feature>
<evidence type="ECO:0000259" key="6">
    <source>
        <dbReference type="Pfam" id="PF03184"/>
    </source>
</evidence>
<dbReference type="AlphaFoldDB" id="A0A151IKP1"/>
<evidence type="ECO:0000259" key="7">
    <source>
        <dbReference type="Pfam" id="PF03221"/>
    </source>
</evidence>
<keyword evidence="1" id="KW-0479">Metal-binding</keyword>
<dbReference type="InterPro" id="IPR011011">
    <property type="entry name" value="Znf_FYVE_PHD"/>
</dbReference>
<dbReference type="PANTHER" id="PTHR19303">
    <property type="entry name" value="TRANSPOSON"/>
    <property type="match status" value="1"/>
</dbReference>
<accession>A0A151IKP1</accession>
<evidence type="ECO:0000256" key="5">
    <source>
        <dbReference type="SAM" id="MobiDB-lite"/>
    </source>
</evidence>
<keyword evidence="9" id="KW-1185">Reference proteome</keyword>
<dbReference type="GO" id="GO:0008270">
    <property type="term" value="F:zinc ion binding"/>
    <property type="evidence" value="ECO:0007669"/>
    <property type="project" value="UniProtKB-KW"/>
</dbReference>
<keyword evidence="4" id="KW-0238">DNA-binding</keyword>
<name>A0A151IKP1_9HYME</name>
<evidence type="ECO:0008006" key="10">
    <source>
        <dbReference type="Google" id="ProtNLM"/>
    </source>
</evidence>
<organism evidence="8 9">
    <name type="scientific">Cyphomyrmex costatus</name>
    <dbReference type="NCBI Taxonomy" id="456900"/>
    <lineage>
        <taxon>Eukaryota</taxon>
        <taxon>Metazoa</taxon>
        <taxon>Ecdysozoa</taxon>
        <taxon>Arthropoda</taxon>
        <taxon>Hexapoda</taxon>
        <taxon>Insecta</taxon>
        <taxon>Pterygota</taxon>
        <taxon>Neoptera</taxon>
        <taxon>Endopterygota</taxon>
        <taxon>Hymenoptera</taxon>
        <taxon>Apocrita</taxon>
        <taxon>Aculeata</taxon>
        <taxon>Formicoidea</taxon>
        <taxon>Formicidae</taxon>
        <taxon>Myrmicinae</taxon>
        <taxon>Cyphomyrmex</taxon>
    </lineage>
</organism>
<feature type="compositionally biased region" description="Basic residues" evidence="5">
    <location>
        <begin position="446"/>
        <end position="457"/>
    </location>
</feature>
<evidence type="ECO:0000256" key="1">
    <source>
        <dbReference type="ARBA" id="ARBA00022723"/>
    </source>
</evidence>
<proteinExistence type="predicted"/>
<dbReference type="Pfam" id="PF03184">
    <property type="entry name" value="DDE_1"/>
    <property type="match status" value="1"/>
</dbReference>
<keyword evidence="2" id="KW-0863">Zinc-finger</keyword>
<dbReference type="Pfam" id="PF03221">
    <property type="entry name" value="HTH_Tnp_Tc5"/>
    <property type="match status" value="1"/>
</dbReference>
<dbReference type="InterPro" id="IPR004875">
    <property type="entry name" value="DDE_SF_endonuclease_dom"/>
</dbReference>
<gene>
    <name evidence="8" type="ORF">ALC62_04014</name>
</gene>
<dbReference type="EMBL" id="KQ977180">
    <property type="protein sequence ID" value="KYN05100.1"/>
    <property type="molecule type" value="Genomic_DNA"/>
</dbReference>
<dbReference type="Proteomes" id="UP000078542">
    <property type="component" value="Unassembled WGS sequence"/>
</dbReference>
<evidence type="ECO:0000256" key="4">
    <source>
        <dbReference type="ARBA" id="ARBA00023125"/>
    </source>
</evidence>
<keyword evidence="3" id="KW-0862">Zinc</keyword>